<protein>
    <submittedName>
        <fullName evidence="1">Uncharacterized protein</fullName>
    </submittedName>
</protein>
<dbReference type="AlphaFoldDB" id="A0A1R3GMZ6"/>
<comment type="caution">
    <text evidence="1">The sequence shown here is derived from an EMBL/GenBank/DDBJ whole genome shotgun (WGS) entry which is preliminary data.</text>
</comment>
<sequence>MHNGNPYFVACFSFISLKELLYFKPPPQEVISTKARTLKFGGERFWVDVARQVRIIGLRCPHIDWSLGKLVLRRKIQALTSLVRKAASFLLPLLLSVTSFCKRVCAPSVMAKNLALDTNVRASLDLGK</sequence>
<proteinExistence type="predicted"/>
<evidence type="ECO:0000313" key="2">
    <source>
        <dbReference type="Proteomes" id="UP000187203"/>
    </source>
</evidence>
<dbReference type="EMBL" id="AWUE01022125">
    <property type="protein sequence ID" value="OMO59484.1"/>
    <property type="molecule type" value="Genomic_DNA"/>
</dbReference>
<name>A0A1R3GMZ6_9ROSI</name>
<gene>
    <name evidence="1" type="ORF">COLO4_34201</name>
</gene>
<dbReference type="Proteomes" id="UP000187203">
    <property type="component" value="Unassembled WGS sequence"/>
</dbReference>
<evidence type="ECO:0000313" key="1">
    <source>
        <dbReference type="EMBL" id="OMO59484.1"/>
    </source>
</evidence>
<keyword evidence="2" id="KW-1185">Reference proteome</keyword>
<organism evidence="1 2">
    <name type="scientific">Corchorus olitorius</name>
    <dbReference type="NCBI Taxonomy" id="93759"/>
    <lineage>
        <taxon>Eukaryota</taxon>
        <taxon>Viridiplantae</taxon>
        <taxon>Streptophyta</taxon>
        <taxon>Embryophyta</taxon>
        <taxon>Tracheophyta</taxon>
        <taxon>Spermatophyta</taxon>
        <taxon>Magnoliopsida</taxon>
        <taxon>eudicotyledons</taxon>
        <taxon>Gunneridae</taxon>
        <taxon>Pentapetalae</taxon>
        <taxon>rosids</taxon>
        <taxon>malvids</taxon>
        <taxon>Malvales</taxon>
        <taxon>Malvaceae</taxon>
        <taxon>Grewioideae</taxon>
        <taxon>Apeibeae</taxon>
        <taxon>Corchorus</taxon>
    </lineage>
</organism>
<reference evidence="2" key="1">
    <citation type="submission" date="2013-09" db="EMBL/GenBank/DDBJ databases">
        <title>Corchorus olitorius genome sequencing.</title>
        <authorList>
            <person name="Alam M."/>
            <person name="Haque M.S."/>
            <person name="Islam M.S."/>
            <person name="Emdad E.M."/>
            <person name="Islam M.M."/>
            <person name="Ahmed B."/>
            <person name="Halim A."/>
            <person name="Hossen Q.M.M."/>
            <person name="Hossain M.Z."/>
            <person name="Ahmed R."/>
            <person name="Khan M.M."/>
            <person name="Islam R."/>
            <person name="Rashid M.M."/>
            <person name="Khan S.A."/>
            <person name="Rahman M.S."/>
            <person name="Alam M."/>
            <person name="Yahiya A.S."/>
            <person name="Khan M.S."/>
            <person name="Azam M.S."/>
            <person name="Haque T."/>
            <person name="Lashkar M.Z.H."/>
            <person name="Akhand A.I."/>
            <person name="Morshed G."/>
            <person name="Roy S."/>
            <person name="Uddin K.S."/>
            <person name="Rabeya T."/>
            <person name="Hossain A.S."/>
            <person name="Chowdhury A."/>
            <person name="Snigdha A.R."/>
            <person name="Mortoza M.S."/>
            <person name="Matin S.A."/>
            <person name="Hoque S.M.E."/>
            <person name="Islam M.K."/>
            <person name="Roy D.K."/>
            <person name="Haider R."/>
            <person name="Moosa M.M."/>
            <person name="Elias S.M."/>
            <person name="Hasan A.M."/>
            <person name="Jahan S."/>
            <person name="Shafiuddin M."/>
            <person name="Mahmood N."/>
            <person name="Shommy N.S."/>
        </authorList>
    </citation>
    <scope>NUCLEOTIDE SEQUENCE [LARGE SCALE GENOMIC DNA]</scope>
    <source>
        <strain evidence="2">cv. O-4</strain>
    </source>
</reference>
<accession>A0A1R3GMZ6</accession>